<keyword evidence="4" id="KW-0964">Secreted</keyword>
<keyword evidence="8 19" id="KW-0732">Signal</keyword>
<evidence type="ECO:0000256" key="13">
    <source>
        <dbReference type="ARBA" id="ARBA00023180"/>
    </source>
</evidence>
<dbReference type="InterPro" id="IPR016186">
    <property type="entry name" value="C-type_lectin-like/link_sf"/>
</dbReference>
<feature type="compositionally biased region" description="Basic and acidic residues" evidence="18">
    <location>
        <begin position="81"/>
        <end position="91"/>
    </location>
</feature>
<name>A0A151MT53_ALLMI</name>
<evidence type="ECO:0000256" key="10">
    <source>
        <dbReference type="ARBA" id="ARBA00022837"/>
    </source>
</evidence>
<comment type="subunit">
    <text evidence="16">Oligomeric complex of 6 set of homotrimers.</text>
</comment>
<comment type="caution">
    <text evidence="21">The sequence shown here is derived from an EMBL/GenBank/DDBJ whole genome shotgun (WGS) entry which is preliminary data.</text>
</comment>
<dbReference type="Proteomes" id="UP000050525">
    <property type="component" value="Unassembled WGS sequence"/>
</dbReference>
<dbReference type="Gene3D" id="3.10.100.10">
    <property type="entry name" value="Mannose-Binding Protein A, subunit A"/>
    <property type="match status" value="2"/>
</dbReference>
<evidence type="ECO:0000256" key="6">
    <source>
        <dbReference type="ARBA" id="ARBA00022713"/>
    </source>
</evidence>
<feature type="compositionally biased region" description="Low complexity" evidence="18">
    <location>
        <begin position="66"/>
        <end position="78"/>
    </location>
</feature>
<reference evidence="21 22" key="1">
    <citation type="journal article" date="2012" name="Genome Biol.">
        <title>Sequencing three crocodilian genomes to illuminate the evolution of archosaurs and amniotes.</title>
        <authorList>
            <person name="St John J.A."/>
            <person name="Braun E.L."/>
            <person name="Isberg S.R."/>
            <person name="Miles L.G."/>
            <person name="Chong A.Y."/>
            <person name="Gongora J."/>
            <person name="Dalzell P."/>
            <person name="Moran C."/>
            <person name="Bed'hom B."/>
            <person name="Abzhanov A."/>
            <person name="Burgess S.C."/>
            <person name="Cooksey A.M."/>
            <person name="Castoe T.A."/>
            <person name="Crawford N.G."/>
            <person name="Densmore L.D."/>
            <person name="Drew J.C."/>
            <person name="Edwards S.V."/>
            <person name="Faircloth B.C."/>
            <person name="Fujita M.K."/>
            <person name="Greenwold M.J."/>
            <person name="Hoffmann F.G."/>
            <person name="Howard J.M."/>
            <person name="Iguchi T."/>
            <person name="Janes D.E."/>
            <person name="Khan S.Y."/>
            <person name="Kohno S."/>
            <person name="de Koning A.J."/>
            <person name="Lance S.L."/>
            <person name="McCarthy F.M."/>
            <person name="McCormack J.E."/>
            <person name="Merchant M.E."/>
            <person name="Peterson D.G."/>
            <person name="Pollock D.D."/>
            <person name="Pourmand N."/>
            <person name="Raney B.J."/>
            <person name="Roessler K.A."/>
            <person name="Sanford J.R."/>
            <person name="Sawyer R.H."/>
            <person name="Schmidt C.J."/>
            <person name="Triplett E.W."/>
            <person name="Tuberville T.D."/>
            <person name="Venegas-Anaya M."/>
            <person name="Howard J.T."/>
            <person name="Jarvis E.D."/>
            <person name="Guillette L.J.Jr."/>
            <person name="Glenn T.C."/>
            <person name="Green R.E."/>
            <person name="Ray D.A."/>
        </authorList>
    </citation>
    <scope>NUCLEOTIDE SEQUENCE [LARGE SCALE GENOMIC DNA]</scope>
    <source>
        <strain evidence="21">KSC_2009_1</strain>
    </source>
</reference>
<evidence type="ECO:0000256" key="7">
    <source>
        <dbReference type="ARBA" id="ARBA00022723"/>
    </source>
</evidence>
<dbReference type="GO" id="GO:0030246">
    <property type="term" value="F:carbohydrate binding"/>
    <property type="evidence" value="ECO:0007669"/>
    <property type="project" value="UniProtKB-KW"/>
</dbReference>
<feature type="chain" id="PRO_5007585431" description="Pulmonary surfactant-associated protein A" evidence="19">
    <location>
        <begin position="20"/>
        <end position="372"/>
    </location>
</feature>
<protein>
    <recommendedName>
        <fullName evidence="17">Pulmonary surfactant-associated protein A</fullName>
    </recommendedName>
</protein>
<dbReference type="GO" id="GO:0046872">
    <property type="term" value="F:metal ion binding"/>
    <property type="evidence" value="ECO:0007669"/>
    <property type="project" value="UniProtKB-KW"/>
</dbReference>
<evidence type="ECO:0000256" key="3">
    <source>
        <dbReference type="ARBA" id="ARBA00022439"/>
    </source>
</evidence>
<evidence type="ECO:0000256" key="15">
    <source>
        <dbReference type="ARBA" id="ARBA00038230"/>
    </source>
</evidence>
<evidence type="ECO:0000313" key="22">
    <source>
        <dbReference type="Proteomes" id="UP000050525"/>
    </source>
</evidence>
<dbReference type="InterPro" id="IPR018378">
    <property type="entry name" value="C-type_lectin_CS"/>
</dbReference>
<gene>
    <name evidence="21" type="primary">LL</name>
    <name evidence="21" type="ORF">Y1Q_0005246</name>
</gene>
<dbReference type="eggNOG" id="KOG4297">
    <property type="taxonomic scope" value="Eukaryota"/>
</dbReference>
<dbReference type="PROSITE" id="PS50041">
    <property type="entry name" value="C_TYPE_LECTIN_2"/>
    <property type="match status" value="1"/>
</dbReference>
<dbReference type="SUPFAM" id="SSF56436">
    <property type="entry name" value="C-type lectin-like"/>
    <property type="match status" value="2"/>
</dbReference>
<evidence type="ECO:0000256" key="16">
    <source>
        <dbReference type="ARBA" id="ARBA00038763"/>
    </source>
</evidence>
<sequence length="372" mass="40008">MLLPQILGAVVAFLVACHAEEPCTGIPGIPGTPGTNGLPGRDGRDGMKGDPGPPGSQGPPGGMMGPPGRDGLPGLTGPKGDQGEKGERGEPGQRGLPASFDTELHSILSTLRHHIAALEGVLALEGTITRVGEKMLATNGKEVDFATTLHVCERAGGSVAAPRNEEENNAILSIVKRFNRYAYLGIKETPIPALTLLLVTCYAEKECIVSGKGTMATQGQQGLPLSPDIELQKMLQSLEDRILQLERVLILTKQITEYGGKLFATNGKSEDFETIFHTCKNAGGFIVSPRNEGENNAILEFVKQFNTYAYLGIKEGLLPGEFLYLDNTKVSYTNWYSGEPSGRGTTTCVEMYTDGTWNDKKCNYDRLTVCEF</sequence>
<dbReference type="GO" id="GO:0005771">
    <property type="term" value="C:multivesicular body"/>
    <property type="evidence" value="ECO:0007669"/>
    <property type="project" value="TreeGrafter"/>
</dbReference>
<dbReference type="STRING" id="8496.A0A151MT53"/>
<dbReference type="PROSITE" id="PS00615">
    <property type="entry name" value="C_TYPE_LECTIN_1"/>
    <property type="match status" value="1"/>
</dbReference>
<dbReference type="GO" id="GO:0005581">
    <property type="term" value="C:collagen trimer"/>
    <property type="evidence" value="ECO:0007669"/>
    <property type="project" value="UniProtKB-KW"/>
</dbReference>
<feature type="domain" description="C-type lectin" evidence="20">
    <location>
        <begin position="258"/>
        <end position="371"/>
    </location>
</feature>
<dbReference type="GO" id="GO:0007585">
    <property type="term" value="P:respiratory gaseous exchange by respiratory system"/>
    <property type="evidence" value="ECO:0007669"/>
    <property type="project" value="UniProtKB-KW"/>
</dbReference>
<organism evidence="21 22">
    <name type="scientific">Alligator mississippiensis</name>
    <name type="common">American alligator</name>
    <dbReference type="NCBI Taxonomy" id="8496"/>
    <lineage>
        <taxon>Eukaryota</taxon>
        <taxon>Metazoa</taxon>
        <taxon>Chordata</taxon>
        <taxon>Craniata</taxon>
        <taxon>Vertebrata</taxon>
        <taxon>Euteleostomi</taxon>
        <taxon>Archelosauria</taxon>
        <taxon>Archosauria</taxon>
        <taxon>Crocodylia</taxon>
        <taxon>Alligatoridae</taxon>
        <taxon>Alligatorinae</taxon>
        <taxon>Alligator</taxon>
    </lineage>
</organism>
<dbReference type="InterPro" id="IPR051077">
    <property type="entry name" value="Ca-dependent_lectin"/>
</dbReference>
<evidence type="ECO:0000256" key="11">
    <source>
        <dbReference type="ARBA" id="ARBA00023119"/>
    </source>
</evidence>
<keyword evidence="6" id="KW-0305">Gaseous exchange</keyword>
<keyword evidence="22" id="KW-1185">Reference proteome</keyword>
<keyword evidence="3" id="KW-0767">Surface film</keyword>
<dbReference type="Pfam" id="PF00059">
    <property type="entry name" value="Lectin_C"/>
    <property type="match status" value="1"/>
</dbReference>
<keyword evidence="13" id="KW-0325">Glycoprotein</keyword>
<dbReference type="AlphaFoldDB" id="A0A151MT53"/>
<evidence type="ECO:0000256" key="4">
    <source>
        <dbReference type="ARBA" id="ARBA00022525"/>
    </source>
</evidence>
<dbReference type="InterPro" id="IPR016187">
    <property type="entry name" value="CTDL_fold"/>
</dbReference>
<proteinExistence type="inferred from homology"/>
<keyword evidence="10" id="KW-0106">Calcium</keyword>
<feature type="compositionally biased region" description="Low complexity" evidence="18">
    <location>
        <begin position="22"/>
        <end position="39"/>
    </location>
</feature>
<evidence type="ECO:0000256" key="17">
    <source>
        <dbReference type="ARBA" id="ARBA00041095"/>
    </source>
</evidence>
<dbReference type="PANTHER" id="PTHR24024:SF13">
    <property type="entry name" value="PULMONARY SURFACTANT-ASSOCIATED PROTEIN A1"/>
    <property type="match status" value="1"/>
</dbReference>
<evidence type="ECO:0000256" key="14">
    <source>
        <dbReference type="ARBA" id="ARBA00037480"/>
    </source>
</evidence>
<evidence type="ECO:0000259" key="20">
    <source>
        <dbReference type="PROSITE" id="PS50041"/>
    </source>
</evidence>
<keyword evidence="5" id="KW-0272">Extracellular matrix</keyword>
<feature type="signal peptide" evidence="19">
    <location>
        <begin position="1"/>
        <end position="19"/>
    </location>
</feature>
<keyword evidence="12" id="KW-1015">Disulfide bond</keyword>
<dbReference type="SMART" id="SM00034">
    <property type="entry name" value="CLECT"/>
    <property type="match status" value="1"/>
</dbReference>
<evidence type="ECO:0000256" key="19">
    <source>
        <dbReference type="SAM" id="SignalP"/>
    </source>
</evidence>
<feature type="region of interest" description="Disordered" evidence="18">
    <location>
        <begin position="22"/>
        <end position="98"/>
    </location>
</feature>
<keyword evidence="7" id="KW-0479">Metal-binding</keyword>
<evidence type="ECO:0000256" key="8">
    <source>
        <dbReference type="ARBA" id="ARBA00022729"/>
    </source>
</evidence>
<keyword evidence="11" id="KW-0176">Collagen</keyword>
<keyword evidence="9" id="KW-0430">Lectin</keyword>
<evidence type="ECO:0000256" key="18">
    <source>
        <dbReference type="SAM" id="MobiDB-lite"/>
    </source>
</evidence>
<evidence type="ECO:0000256" key="2">
    <source>
        <dbReference type="ARBA" id="ARBA00004498"/>
    </source>
</evidence>
<evidence type="ECO:0000256" key="12">
    <source>
        <dbReference type="ARBA" id="ARBA00023157"/>
    </source>
</evidence>
<evidence type="ECO:0000256" key="5">
    <source>
        <dbReference type="ARBA" id="ARBA00022530"/>
    </source>
</evidence>
<dbReference type="PANTHER" id="PTHR24024">
    <property type="entry name" value="PULMONARY SURFACTANT-ASSOCIATED PROTEIN A"/>
    <property type="match status" value="1"/>
</dbReference>
<comment type="subcellular location">
    <subcellularLocation>
        <location evidence="2">Secreted</location>
        <location evidence="2">Extracellular space</location>
        <location evidence="2">Extracellular matrix</location>
    </subcellularLocation>
    <subcellularLocation>
        <location evidence="1">Secreted</location>
        <location evidence="1">Extracellular space</location>
        <location evidence="1">Surface film</location>
    </subcellularLocation>
</comment>
<evidence type="ECO:0000256" key="1">
    <source>
        <dbReference type="ARBA" id="ARBA00004364"/>
    </source>
</evidence>
<comment type="function">
    <text evidence="14">In presence of calcium ions, it binds to surfactant phospholipids and contributes to lower the surface tension at the air-liquid interface in the alveoli of the mammalian lung and is essential for normal respiration. Enhances the expression of MYO18A/SP-R210 on alveolar macrophages.</text>
</comment>
<dbReference type="InterPro" id="IPR001304">
    <property type="entry name" value="C-type_lectin-like"/>
</dbReference>
<dbReference type="GO" id="GO:0005615">
    <property type="term" value="C:extracellular space"/>
    <property type="evidence" value="ECO:0007669"/>
    <property type="project" value="TreeGrafter"/>
</dbReference>
<comment type="similarity">
    <text evidence="15">Belongs to the SFTPA family.</text>
</comment>
<evidence type="ECO:0000313" key="21">
    <source>
        <dbReference type="EMBL" id="KYO27687.1"/>
    </source>
</evidence>
<dbReference type="EMBL" id="AKHW03005127">
    <property type="protein sequence ID" value="KYO27687.1"/>
    <property type="molecule type" value="Genomic_DNA"/>
</dbReference>
<evidence type="ECO:0000256" key="9">
    <source>
        <dbReference type="ARBA" id="ARBA00022734"/>
    </source>
</evidence>
<accession>A0A151MT53</accession>